<evidence type="ECO:0000313" key="3">
    <source>
        <dbReference type="Proteomes" id="UP000613011"/>
    </source>
</evidence>
<comment type="caution">
    <text evidence="2">The sequence shown here is derived from an EMBL/GenBank/DDBJ whole genome shotgun (WGS) entry which is preliminary data.</text>
</comment>
<dbReference type="AlphaFoldDB" id="A0A936ZNQ3"/>
<reference evidence="2" key="1">
    <citation type="submission" date="2021-01" db="EMBL/GenBank/DDBJ databases">
        <title>Ramlibacter sp. strain AW1 16S ribosomal RNA gene Genome sequencing and assembly.</title>
        <authorList>
            <person name="Kang M."/>
        </authorList>
    </citation>
    <scope>NUCLEOTIDE SEQUENCE</scope>
    <source>
        <strain evidence="2">AW1</strain>
    </source>
</reference>
<gene>
    <name evidence="2" type="ORF">JI739_04505</name>
</gene>
<dbReference type="Proteomes" id="UP000613011">
    <property type="component" value="Unassembled WGS sequence"/>
</dbReference>
<feature type="region of interest" description="Disordered" evidence="1">
    <location>
        <begin position="42"/>
        <end position="80"/>
    </location>
</feature>
<sequence length="176" mass="19176">MAHDPDKPTTEFLSLPRFSGDRATVPTPIELDSATAWAEFQRLSGQSVDDPAPDSPAPGFAPTVPDTLSSPTAAAPPAAAPPRLTVQDVMVEARRFNRVCPKPADWQRLHQLLPVDRSGRPAPAPVSGGAWQATGAMPKRMRLRDQVEWAEAHGELNAVMDFLKSLSEAQWHHMDE</sequence>
<feature type="region of interest" description="Disordered" evidence="1">
    <location>
        <begin position="1"/>
        <end position="27"/>
    </location>
</feature>
<dbReference type="EMBL" id="JAEQNA010000001">
    <property type="protein sequence ID" value="MBL0419606.1"/>
    <property type="molecule type" value="Genomic_DNA"/>
</dbReference>
<protein>
    <submittedName>
        <fullName evidence="2">Uncharacterized protein</fullName>
    </submittedName>
</protein>
<evidence type="ECO:0000313" key="2">
    <source>
        <dbReference type="EMBL" id="MBL0419606.1"/>
    </source>
</evidence>
<evidence type="ECO:0000256" key="1">
    <source>
        <dbReference type="SAM" id="MobiDB-lite"/>
    </source>
</evidence>
<accession>A0A936ZNQ3</accession>
<proteinExistence type="predicted"/>
<organism evidence="2 3">
    <name type="scientific">Ramlibacter aurantiacus</name>
    <dbReference type="NCBI Taxonomy" id="2801330"/>
    <lineage>
        <taxon>Bacteria</taxon>
        <taxon>Pseudomonadati</taxon>
        <taxon>Pseudomonadota</taxon>
        <taxon>Betaproteobacteria</taxon>
        <taxon>Burkholderiales</taxon>
        <taxon>Comamonadaceae</taxon>
        <taxon>Ramlibacter</taxon>
    </lineage>
</organism>
<name>A0A936ZNQ3_9BURK</name>
<dbReference type="RefSeq" id="WP_201682620.1">
    <property type="nucleotide sequence ID" value="NZ_JAEQNA010000001.1"/>
</dbReference>
<keyword evidence="3" id="KW-1185">Reference proteome</keyword>